<organism evidence="3 4">
    <name type="scientific">Nocardioides baekrokdamisoli</name>
    <dbReference type="NCBI Taxonomy" id="1804624"/>
    <lineage>
        <taxon>Bacteria</taxon>
        <taxon>Bacillati</taxon>
        <taxon>Actinomycetota</taxon>
        <taxon>Actinomycetes</taxon>
        <taxon>Propionibacteriales</taxon>
        <taxon>Nocardioidaceae</taxon>
        <taxon>Nocardioides</taxon>
    </lineage>
</organism>
<dbReference type="EMBL" id="AP019307">
    <property type="protein sequence ID" value="BBH16955.1"/>
    <property type="molecule type" value="Genomic_DNA"/>
</dbReference>
<evidence type="ECO:0000313" key="4">
    <source>
        <dbReference type="Proteomes" id="UP000271573"/>
    </source>
</evidence>
<dbReference type="GO" id="GO:0005576">
    <property type="term" value="C:extracellular region"/>
    <property type="evidence" value="ECO:0007669"/>
    <property type="project" value="TreeGrafter"/>
</dbReference>
<dbReference type="Pfam" id="PF11887">
    <property type="entry name" value="Mce4_CUP1"/>
    <property type="match status" value="1"/>
</dbReference>
<evidence type="ECO:0000313" key="3">
    <source>
        <dbReference type="EMBL" id="BBH16955.1"/>
    </source>
</evidence>
<evidence type="ECO:0000259" key="1">
    <source>
        <dbReference type="Pfam" id="PF02470"/>
    </source>
</evidence>
<accession>A0A3G9ILQ9</accession>
<protein>
    <submittedName>
        <fullName evidence="3">ABC transporter substrate-binding protein</fullName>
    </submittedName>
</protein>
<sequence>MMKKNFARWIVPVVLTALVVTGLYFLLSGTSGKTLTAYFPRTVSLYKGSDVRILGVKVGAVDSVTPDGAQVKVVMHYDTKIKVPADAKAVIVAPAVVGDRFVQLAWDHPDTSGPMADNAVLQLTQTSAPLELDTIFNNIDTLVKAVGPNGANSNGALNDLLKQTAANFQGQGAQFNQTLNDLGGFTQTLDDNKSKFFDSAQKLEGFTHTLATNDGTVRQFTADLANISTLLADERGDLGNSLKNLATAMSQVKDFVAKNKDSLGTTIKSLNGVLGVVVHQRDALSEILKAAPNALNNVFLVYNPDVGALNANAHLDQAVAGVSAPTATLCTLVSANDPTGAICTAIKALNLPRAAFGQGTATTMDLTLGGLVQVTR</sequence>
<gene>
    <name evidence="3" type="ORF">Back2_12420</name>
</gene>
<feature type="domain" description="Mce/MlaD" evidence="1">
    <location>
        <begin position="32"/>
        <end position="104"/>
    </location>
</feature>
<reference evidence="3 4" key="1">
    <citation type="submission" date="2018-11" db="EMBL/GenBank/DDBJ databases">
        <title>Complete genome sequence of Nocardioides baekrokdamisoli strain KCTC 39748.</title>
        <authorList>
            <person name="Kang S.W."/>
            <person name="Lee K.C."/>
            <person name="Kim K.K."/>
            <person name="Kim J.S."/>
            <person name="Kim D.S."/>
            <person name="Ko S.H."/>
            <person name="Yang S.H."/>
            <person name="Shin Y.K."/>
            <person name="Lee J.S."/>
        </authorList>
    </citation>
    <scope>NUCLEOTIDE SEQUENCE [LARGE SCALE GENOMIC DNA]</scope>
    <source>
        <strain evidence="3 4">KCTC 39748</strain>
    </source>
</reference>
<dbReference type="InterPro" id="IPR003399">
    <property type="entry name" value="Mce/MlaD"/>
</dbReference>
<dbReference type="Pfam" id="PF02470">
    <property type="entry name" value="MlaD"/>
    <property type="match status" value="1"/>
</dbReference>
<dbReference type="InterPro" id="IPR024516">
    <property type="entry name" value="Mce_C"/>
</dbReference>
<evidence type="ECO:0000259" key="2">
    <source>
        <dbReference type="Pfam" id="PF11887"/>
    </source>
</evidence>
<feature type="domain" description="Mammalian cell entry C-terminal" evidence="2">
    <location>
        <begin position="114"/>
        <end position="293"/>
    </location>
</feature>
<dbReference type="PANTHER" id="PTHR33371">
    <property type="entry name" value="INTERMEMBRANE PHOSPHOLIPID TRANSPORT SYSTEM BINDING PROTEIN MLAD-RELATED"/>
    <property type="match status" value="1"/>
</dbReference>
<proteinExistence type="predicted"/>
<dbReference type="OrthoDB" id="4516955at2"/>
<dbReference type="NCBIfam" id="TIGR00996">
    <property type="entry name" value="Mtu_fam_mce"/>
    <property type="match status" value="1"/>
</dbReference>
<dbReference type="PANTHER" id="PTHR33371:SF4">
    <property type="entry name" value="INTERMEMBRANE PHOSPHOLIPID TRANSPORT SYSTEM BINDING PROTEIN MLAD"/>
    <property type="match status" value="1"/>
</dbReference>
<dbReference type="Proteomes" id="UP000271573">
    <property type="component" value="Chromosome"/>
</dbReference>
<dbReference type="InterPro" id="IPR052336">
    <property type="entry name" value="MlaD_Phospholipid_Transporter"/>
</dbReference>
<keyword evidence="4" id="KW-1185">Reference proteome</keyword>
<dbReference type="AlphaFoldDB" id="A0A3G9ILQ9"/>
<name>A0A3G9ILQ9_9ACTN</name>
<dbReference type="InterPro" id="IPR005693">
    <property type="entry name" value="Mce"/>
</dbReference>
<dbReference type="KEGG" id="nbe:Back2_12420"/>